<feature type="region of interest" description="Disordered" evidence="1">
    <location>
        <begin position="1"/>
        <end position="60"/>
    </location>
</feature>
<comment type="caution">
    <text evidence="2">The sequence shown here is derived from an EMBL/GenBank/DDBJ whole genome shotgun (WGS) entry which is preliminary data.</text>
</comment>
<reference evidence="2 3" key="1">
    <citation type="journal article" date="2021" name="Genome Biol.">
        <title>AFLAP: assembly-free linkage analysis pipeline using k-mers from genome sequencing data.</title>
        <authorList>
            <person name="Fletcher K."/>
            <person name="Zhang L."/>
            <person name="Gil J."/>
            <person name="Han R."/>
            <person name="Cavanaugh K."/>
            <person name="Michelmore R."/>
        </authorList>
    </citation>
    <scope>NUCLEOTIDE SEQUENCE [LARGE SCALE GENOMIC DNA]</scope>
    <source>
        <strain evidence="2 3">SF5</strain>
    </source>
</reference>
<dbReference type="Proteomes" id="UP000294530">
    <property type="component" value="Unassembled WGS sequence"/>
</dbReference>
<gene>
    <name evidence="2" type="ORF">CCR75_008908</name>
</gene>
<organism evidence="2 3">
    <name type="scientific">Bremia lactucae</name>
    <name type="common">Lettuce downy mildew</name>
    <dbReference type="NCBI Taxonomy" id="4779"/>
    <lineage>
        <taxon>Eukaryota</taxon>
        <taxon>Sar</taxon>
        <taxon>Stramenopiles</taxon>
        <taxon>Oomycota</taxon>
        <taxon>Peronosporomycetes</taxon>
        <taxon>Peronosporales</taxon>
        <taxon>Peronosporaceae</taxon>
        <taxon>Bremia</taxon>
    </lineage>
</organism>
<evidence type="ECO:0000313" key="3">
    <source>
        <dbReference type="Proteomes" id="UP000294530"/>
    </source>
</evidence>
<dbReference type="KEGG" id="blac:94352626"/>
<dbReference type="AlphaFoldDB" id="A0A976FQH5"/>
<sequence length="60" mass="6635">MQVETSEMQRAEPTNDLDAADVSSSDYAANESSSYAKRSNNEHQPAWSSAKAEIETLQTR</sequence>
<dbReference type="EMBL" id="SHOA02000004">
    <property type="protein sequence ID" value="TDH71107.1"/>
    <property type="molecule type" value="Genomic_DNA"/>
</dbReference>
<dbReference type="GeneID" id="94352626"/>
<feature type="compositionally biased region" description="Low complexity" evidence="1">
    <location>
        <begin position="16"/>
        <end position="36"/>
    </location>
</feature>
<proteinExistence type="predicted"/>
<evidence type="ECO:0000313" key="2">
    <source>
        <dbReference type="EMBL" id="TDH71107.1"/>
    </source>
</evidence>
<protein>
    <submittedName>
        <fullName evidence="2">Uncharacterized protein</fullName>
    </submittedName>
</protein>
<accession>A0A976FQH5</accession>
<dbReference type="RefSeq" id="XP_067820606.1">
    <property type="nucleotide sequence ID" value="XM_067966955.1"/>
</dbReference>
<evidence type="ECO:0000256" key="1">
    <source>
        <dbReference type="SAM" id="MobiDB-lite"/>
    </source>
</evidence>
<keyword evidence="3" id="KW-1185">Reference proteome</keyword>
<name>A0A976FQH5_BRELC</name>